<keyword evidence="3" id="KW-1185">Reference proteome</keyword>
<feature type="chain" id="PRO_5020651751" evidence="1">
    <location>
        <begin position="21"/>
        <end position="58"/>
    </location>
</feature>
<dbReference type="EMBL" id="ML180387">
    <property type="protein sequence ID" value="THU77611.1"/>
    <property type="molecule type" value="Genomic_DNA"/>
</dbReference>
<evidence type="ECO:0000256" key="1">
    <source>
        <dbReference type="SAM" id="SignalP"/>
    </source>
</evidence>
<dbReference type="AlphaFoldDB" id="A0A4S8KPX6"/>
<organism evidence="2 3">
    <name type="scientific">Dendrothele bispora (strain CBS 962.96)</name>
    <dbReference type="NCBI Taxonomy" id="1314807"/>
    <lineage>
        <taxon>Eukaryota</taxon>
        <taxon>Fungi</taxon>
        <taxon>Dikarya</taxon>
        <taxon>Basidiomycota</taxon>
        <taxon>Agaricomycotina</taxon>
        <taxon>Agaricomycetes</taxon>
        <taxon>Agaricomycetidae</taxon>
        <taxon>Agaricales</taxon>
        <taxon>Agaricales incertae sedis</taxon>
        <taxon>Dendrothele</taxon>
    </lineage>
</organism>
<proteinExistence type="predicted"/>
<keyword evidence="1" id="KW-0732">Signal</keyword>
<sequence length="58" mass="6237">MRAFFATALVVLLANTFALANPLVKRQEGQPCAFVPKDSFAVVPLANLSASKLRFAQS</sequence>
<dbReference type="Proteomes" id="UP000297245">
    <property type="component" value="Unassembled WGS sequence"/>
</dbReference>
<evidence type="ECO:0000313" key="2">
    <source>
        <dbReference type="EMBL" id="THU77611.1"/>
    </source>
</evidence>
<feature type="non-terminal residue" evidence="2">
    <location>
        <position position="58"/>
    </location>
</feature>
<protein>
    <submittedName>
        <fullName evidence="2">Uncharacterized protein</fullName>
    </submittedName>
</protein>
<gene>
    <name evidence="2" type="ORF">K435DRAFT_786616</name>
</gene>
<accession>A0A4S8KPX6</accession>
<evidence type="ECO:0000313" key="3">
    <source>
        <dbReference type="Proteomes" id="UP000297245"/>
    </source>
</evidence>
<feature type="signal peptide" evidence="1">
    <location>
        <begin position="1"/>
        <end position="20"/>
    </location>
</feature>
<reference evidence="2 3" key="1">
    <citation type="journal article" date="2019" name="Nat. Ecol. Evol.">
        <title>Megaphylogeny resolves global patterns of mushroom evolution.</title>
        <authorList>
            <person name="Varga T."/>
            <person name="Krizsan K."/>
            <person name="Foldi C."/>
            <person name="Dima B."/>
            <person name="Sanchez-Garcia M."/>
            <person name="Sanchez-Ramirez S."/>
            <person name="Szollosi G.J."/>
            <person name="Szarkandi J.G."/>
            <person name="Papp V."/>
            <person name="Albert L."/>
            <person name="Andreopoulos W."/>
            <person name="Angelini C."/>
            <person name="Antonin V."/>
            <person name="Barry K.W."/>
            <person name="Bougher N.L."/>
            <person name="Buchanan P."/>
            <person name="Buyck B."/>
            <person name="Bense V."/>
            <person name="Catcheside P."/>
            <person name="Chovatia M."/>
            <person name="Cooper J."/>
            <person name="Damon W."/>
            <person name="Desjardin D."/>
            <person name="Finy P."/>
            <person name="Geml J."/>
            <person name="Haridas S."/>
            <person name="Hughes K."/>
            <person name="Justo A."/>
            <person name="Karasinski D."/>
            <person name="Kautmanova I."/>
            <person name="Kiss B."/>
            <person name="Kocsube S."/>
            <person name="Kotiranta H."/>
            <person name="LaButti K.M."/>
            <person name="Lechner B.E."/>
            <person name="Liimatainen K."/>
            <person name="Lipzen A."/>
            <person name="Lukacs Z."/>
            <person name="Mihaltcheva S."/>
            <person name="Morgado L.N."/>
            <person name="Niskanen T."/>
            <person name="Noordeloos M.E."/>
            <person name="Ohm R.A."/>
            <person name="Ortiz-Santana B."/>
            <person name="Ovrebo C."/>
            <person name="Racz N."/>
            <person name="Riley R."/>
            <person name="Savchenko A."/>
            <person name="Shiryaev A."/>
            <person name="Soop K."/>
            <person name="Spirin V."/>
            <person name="Szebenyi C."/>
            <person name="Tomsovsky M."/>
            <person name="Tulloss R.E."/>
            <person name="Uehling J."/>
            <person name="Grigoriev I.V."/>
            <person name="Vagvolgyi C."/>
            <person name="Papp T."/>
            <person name="Martin F.M."/>
            <person name="Miettinen O."/>
            <person name="Hibbett D.S."/>
            <person name="Nagy L.G."/>
        </authorList>
    </citation>
    <scope>NUCLEOTIDE SEQUENCE [LARGE SCALE GENOMIC DNA]</scope>
    <source>
        <strain evidence="2 3">CBS 962.96</strain>
    </source>
</reference>
<name>A0A4S8KPX6_DENBC</name>